<dbReference type="EMBL" id="JARKIF010000004">
    <property type="protein sequence ID" value="KAJ7642112.1"/>
    <property type="molecule type" value="Genomic_DNA"/>
</dbReference>
<name>A0AAD7C9B7_9AGAR</name>
<dbReference type="CDD" id="cd00161">
    <property type="entry name" value="beta-trefoil_Ricin-like"/>
    <property type="match status" value="1"/>
</dbReference>
<organism evidence="2 3">
    <name type="scientific">Roridomyces roridus</name>
    <dbReference type="NCBI Taxonomy" id="1738132"/>
    <lineage>
        <taxon>Eukaryota</taxon>
        <taxon>Fungi</taxon>
        <taxon>Dikarya</taxon>
        <taxon>Basidiomycota</taxon>
        <taxon>Agaricomycotina</taxon>
        <taxon>Agaricomycetes</taxon>
        <taxon>Agaricomycetidae</taxon>
        <taxon>Agaricales</taxon>
        <taxon>Marasmiineae</taxon>
        <taxon>Mycenaceae</taxon>
        <taxon>Roridomyces</taxon>
    </lineage>
</organism>
<keyword evidence="3" id="KW-1185">Reference proteome</keyword>
<dbReference type="Pfam" id="PF00652">
    <property type="entry name" value="Ricin_B_lectin"/>
    <property type="match status" value="1"/>
</dbReference>
<feature type="non-terminal residue" evidence="2">
    <location>
        <position position="126"/>
    </location>
</feature>
<gene>
    <name evidence="2" type="ORF">FB45DRAFT_737966</name>
</gene>
<reference evidence="2" key="1">
    <citation type="submission" date="2023-03" db="EMBL/GenBank/DDBJ databases">
        <title>Massive genome expansion in bonnet fungi (Mycena s.s.) driven by repeated elements and novel gene families across ecological guilds.</title>
        <authorList>
            <consortium name="Lawrence Berkeley National Laboratory"/>
            <person name="Harder C.B."/>
            <person name="Miyauchi S."/>
            <person name="Viragh M."/>
            <person name="Kuo A."/>
            <person name="Thoen E."/>
            <person name="Andreopoulos B."/>
            <person name="Lu D."/>
            <person name="Skrede I."/>
            <person name="Drula E."/>
            <person name="Henrissat B."/>
            <person name="Morin E."/>
            <person name="Kohler A."/>
            <person name="Barry K."/>
            <person name="LaButti K."/>
            <person name="Morin E."/>
            <person name="Salamov A."/>
            <person name="Lipzen A."/>
            <person name="Mereny Z."/>
            <person name="Hegedus B."/>
            <person name="Baldrian P."/>
            <person name="Stursova M."/>
            <person name="Weitz H."/>
            <person name="Taylor A."/>
            <person name="Grigoriev I.V."/>
            <person name="Nagy L.G."/>
            <person name="Martin F."/>
            <person name="Kauserud H."/>
        </authorList>
    </citation>
    <scope>NUCLEOTIDE SEQUENCE</scope>
    <source>
        <strain evidence="2">9284</strain>
    </source>
</reference>
<dbReference type="InterPro" id="IPR000772">
    <property type="entry name" value="Ricin_B_lectin"/>
</dbReference>
<dbReference type="Gene3D" id="2.80.10.50">
    <property type="match status" value="1"/>
</dbReference>
<dbReference type="SUPFAM" id="SSF50370">
    <property type="entry name" value="Ricin B-like lectins"/>
    <property type="match status" value="1"/>
</dbReference>
<dbReference type="AlphaFoldDB" id="A0AAD7C9B7"/>
<feature type="domain" description="Ricin B lectin" evidence="1">
    <location>
        <begin position="1"/>
        <end position="114"/>
    </location>
</feature>
<protein>
    <submittedName>
        <fullName evidence="2">Ricin B lectin domain-containing protein</fullName>
    </submittedName>
</protein>
<comment type="caution">
    <text evidence="2">The sequence shown here is derived from an EMBL/GenBank/DDBJ whole genome shotgun (WGS) entry which is preliminary data.</text>
</comment>
<dbReference type="InterPro" id="IPR035992">
    <property type="entry name" value="Ricin_B-like_lectins"/>
</dbReference>
<evidence type="ECO:0000259" key="1">
    <source>
        <dbReference type="Pfam" id="PF00652"/>
    </source>
</evidence>
<evidence type="ECO:0000313" key="3">
    <source>
        <dbReference type="Proteomes" id="UP001221142"/>
    </source>
</evidence>
<sequence length="126" mass="13348">CIGATGPTNGSPVILNDCLPTSPDVTTSWVVPKGKGVAGQLQIFGSKCIDVKDGVNADGTELQIWDCTAGNTNQLWIPIGTDDQIQWAGTDKCIDLTDGNLTHGTTMQIWTCDVGLCSTFCVAHMY</sequence>
<evidence type="ECO:0000313" key="2">
    <source>
        <dbReference type="EMBL" id="KAJ7642112.1"/>
    </source>
</evidence>
<proteinExistence type="predicted"/>
<dbReference type="Proteomes" id="UP001221142">
    <property type="component" value="Unassembled WGS sequence"/>
</dbReference>
<dbReference type="PROSITE" id="PS50231">
    <property type="entry name" value="RICIN_B_LECTIN"/>
    <property type="match status" value="1"/>
</dbReference>
<accession>A0AAD7C9B7</accession>